<feature type="compositionally biased region" description="Basic and acidic residues" evidence="4">
    <location>
        <begin position="264"/>
        <end position="280"/>
    </location>
</feature>
<dbReference type="PANTHER" id="PTHR22691">
    <property type="entry name" value="YEAST SPT2-RELATED"/>
    <property type="match status" value="1"/>
</dbReference>
<dbReference type="Pfam" id="PF22878">
    <property type="entry name" value="SPT2_N"/>
    <property type="match status" value="1"/>
</dbReference>
<feature type="region of interest" description="Disordered" evidence="4">
    <location>
        <begin position="264"/>
        <end position="376"/>
    </location>
</feature>
<feature type="compositionally biased region" description="Basic and acidic residues" evidence="4">
    <location>
        <begin position="189"/>
        <end position="215"/>
    </location>
</feature>
<evidence type="ECO:0000313" key="6">
    <source>
        <dbReference type="Proteomes" id="UP000515180"/>
    </source>
</evidence>
<dbReference type="PANTHER" id="PTHR22691:SF8">
    <property type="entry name" value="PROTEIN SPT2 HOMOLOG"/>
    <property type="match status" value="1"/>
</dbReference>
<dbReference type="InterPro" id="IPR013256">
    <property type="entry name" value="Chromatin_SPT2"/>
</dbReference>
<feature type="region of interest" description="Disordered" evidence="4">
    <location>
        <begin position="176"/>
        <end position="227"/>
    </location>
</feature>
<name>A0A6P3DSN1_BOMIM</name>
<keyword evidence="6" id="KW-1185">Reference proteome</keyword>
<organism evidence="6 7">
    <name type="scientific">Bombus impatiens</name>
    <name type="common">Bumblebee</name>
    <dbReference type="NCBI Taxonomy" id="132113"/>
    <lineage>
        <taxon>Eukaryota</taxon>
        <taxon>Metazoa</taxon>
        <taxon>Ecdysozoa</taxon>
        <taxon>Arthropoda</taxon>
        <taxon>Hexapoda</taxon>
        <taxon>Insecta</taxon>
        <taxon>Pterygota</taxon>
        <taxon>Neoptera</taxon>
        <taxon>Endopterygota</taxon>
        <taxon>Hymenoptera</taxon>
        <taxon>Apocrita</taxon>
        <taxon>Aculeata</taxon>
        <taxon>Apoidea</taxon>
        <taxon>Anthophila</taxon>
        <taxon>Apidae</taxon>
        <taxon>Bombus</taxon>
        <taxon>Pyrobombus</taxon>
    </lineage>
</organism>
<dbReference type="Pfam" id="PF08243">
    <property type="entry name" value="SPT2"/>
    <property type="match status" value="1"/>
</dbReference>
<dbReference type="SMART" id="SM00784">
    <property type="entry name" value="SPT2"/>
    <property type="match status" value="1"/>
</dbReference>
<dbReference type="InterPro" id="IPR054552">
    <property type="entry name" value="SPT2_N"/>
</dbReference>
<dbReference type="GO" id="GO:0006360">
    <property type="term" value="P:transcription by RNA polymerase I"/>
    <property type="evidence" value="ECO:0007669"/>
    <property type="project" value="TreeGrafter"/>
</dbReference>
<protein>
    <recommendedName>
        <fullName evidence="2">Protein SPT2 homolog</fullName>
    </recommendedName>
</protein>
<dbReference type="Proteomes" id="UP000515180">
    <property type="component" value="Unplaced"/>
</dbReference>
<feature type="compositionally biased region" description="Polar residues" evidence="4">
    <location>
        <begin position="354"/>
        <end position="365"/>
    </location>
</feature>
<dbReference type="GO" id="GO:0006334">
    <property type="term" value="P:nucleosome assembly"/>
    <property type="evidence" value="ECO:0007669"/>
    <property type="project" value="TreeGrafter"/>
</dbReference>
<dbReference type="KEGG" id="bim:100741851"/>
<evidence type="ECO:0000259" key="5">
    <source>
        <dbReference type="Pfam" id="PF22878"/>
    </source>
</evidence>
<dbReference type="GO" id="GO:0003677">
    <property type="term" value="F:DNA binding"/>
    <property type="evidence" value="ECO:0007669"/>
    <property type="project" value="TreeGrafter"/>
</dbReference>
<feature type="region of interest" description="Disordered" evidence="4">
    <location>
        <begin position="21"/>
        <end position="42"/>
    </location>
</feature>
<comment type="similarity">
    <text evidence="1">Belongs to the SPT2 family.</text>
</comment>
<feature type="compositionally biased region" description="Basic and acidic residues" evidence="4">
    <location>
        <begin position="366"/>
        <end position="376"/>
    </location>
</feature>
<feature type="domain" description="SPT2 homolog N-terminal" evidence="5">
    <location>
        <begin position="1"/>
        <end position="89"/>
    </location>
</feature>
<feature type="region of interest" description="Disordered" evidence="4">
    <location>
        <begin position="404"/>
        <end position="499"/>
    </location>
</feature>
<feature type="compositionally biased region" description="Basic and acidic residues" evidence="4">
    <location>
        <begin position="406"/>
        <end position="437"/>
    </location>
</feature>
<dbReference type="RefSeq" id="XP_003487586.1">
    <property type="nucleotide sequence ID" value="XM_003487538.4"/>
</dbReference>
<evidence type="ECO:0000256" key="2">
    <source>
        <dbReference type="ARBA" id="ARBA00013786"/>
    </source>
</evidence>
<dbReference type="GO" id="GO:0042393">
    <property type="term" value="F:histone binding"/>
    <property type="evidence" value="ECO:0007669"/>
    <property type="project" value="TreeGrafter"/>
</dbReference>
<reference evidence="7" key="1">
    <citation type="submission" date="2025-08" db="UniProtKB">
        <authorList>
            <consortium name="RefSeq"/>
        </authorList>
    </citation>
    <scope>IDENTIFICATION</scope>
</reference>
<evidence type="ECO:0000256" key="3">
    <source>
        <dbReference type="ARBA" id="ARBA00023054"/>
    </source>
</evidence>
<dbReference type="AlphaFoldDB" id="A0A6P3DSN1"/>
<proteinExistence type="inferred from homology"/>
<dbReference type="GO" id="GO:0005730">
    <property type="term" value="C:nucleolus"/>
    <property type="evidence" value="ECO:0007669"/>
    <property type="project" value="TreeGrafter"/>
</dbReference>
<evidence type="ECO:0000313" key="7">
    <source>
        <dbReference type="RefSeq" id="XP_003487586.1"/>
    </source>
</evidence>
<gene>
    <name evidence="7" type="primary">LOC100741851</name>
</gene>
<accession>A0A6P3DSN1</accession>
<dbReference type="OrthoDB" id="6259853at2759"/>
<sequence length="587" mass="68204">MDFGTLLSVAQKNENNKQSIACYQTKFSPPKKPTKQSKSLSDNIKKFLARKEEEERQKALEEKKKRENLLALRDHKAQSRINKHLKVCKAANKSVLPDAIDNENTAVTMAGPSQPDEDDYGYVSQEASAFYNQLMSKYNNTTSQKPAFDDCRKRTIKDIASTKDRVKLALKQQEVEEALGHRRKRKHPVKEAELEVEENTEKETKDDKKEKDEKPKAKRKPMPPPIDFTELLKIAEKKQHEPIIIEAKPKSDEPERLLTKKQMKEYAKEKEWRERKEQRNKLGNMNNKEGNVTTSNKLNKTQDCRNNASSSNKISKVSEKLTTVSSISNKTLSKATGLQSSTSKKGGVEKPNLNKVTPNKSNISKTSERDILSEERKRLETERKKLEEMRQAIEEEKKKLRLNKTQIEDMKNPKIEKSVSKMKVEKQELSKNIHKESPAISVTKCRIPKAMNDKIKQFPPADMKPIKSKQMLHSKEQRKSLVNHKRRIRDEDDEEEYDSELEDFIDDDVEEGNEDYSKYISEIFGYDKNKYKYVDNDDDTAMESSFAQQLKEEYVSTKIGIMEDLEDMRMEALEKKRKALFKKKFKK</sequence>
<evidence type="ECO:0000256" key="1">
    <source>
        <dbReference type="ARBA" id="ARBA00006461"/>
    </source>
</evidence>
<dbReference type="OMA" id="GPMATPH"/>
<feature type="compositionally biased region" description="Polar residues" evidence="4">
    <location>
        <begin position="283"/>
        <end position="344"/>
    </location>
</feature>
<evidence type="ECO:0000256" key="4">
    <source>
        <dbReference type="SAM" id="MobiDB-lite"/>
    </source>
</evidence>
<keyword evidence="3" id="KW-0175">Coiled coil</keyword>
<dbReference type="GeneID" id="100741851"/>